<evidence type="ECO:0000313" key="1">
    <source>
        <dbReference type="EMBL" id="KAG0418903.1"/>
    </source>
</evidence>
<gene>
    <name evidence="1" type="ORF">HPB47_004506</name>
</gene>
<reference evidence="1 2" key="1">
    <citation type="journal article" date="2020" name="Cell">
        <title>Large-Scale Comparative Analyses of Tick Genomes Elucidate Their Genetic Diversity and Vector Capacities.</title>
        <authorList>
            <consortium name="Tick Genome and Microbiome Consortium (TIGMIC)"/>
            <person name="Jia N."/>
            <person name="Wang J."/>
            <person name="Shi W."/>
            <person name="Du L."/>
            <person name="Sun Y."/>
            <person name="Zhan W."/>
            <person name="Jiang J.F."/>
            <person name="Wang Q."/>
            <person name="Zhang B."/>
            <person name="Ji P."/>
            <person name="Bell-Sakyi L."/>
            <person name="Cui X.M."/>
            <person name="Yuan T.T."/>
            <person name="Jiang B.G."/>
            <person name="Yang W.F."/>
            <person name="Lam T.T."/>
            <person name="Chang Q.C."/>
            <person name="Ding S.J."/>
            <person name="Wang X.J."/>
            <person name="Zhu J.G."/>
            <person name="Ruan X.D."/>
            <person name="Zhao L."/>
            <person name="Wei J.T."/>
            <person name="Ye R.Z."/>
            <person name="Que T.C."/>
            <person name="Du C.H."/>
            <person name="Zhou Y.H."/>
            <person name="Cheng J.X."/>
            <person name="Dai P.F."/>
            <person name="Guo W.B."/>
            <person name="Han X.H."/>
            <person name="Huang E.J."/>
            <person name="Li L.F."/>
            <person name="Wei W."/>
            <person name="Gao Y.C."/>
            <person name="Liu J.Z."/>
            <person name="Shao H.Z."/>
            <person name="Wang X."/>
            <person name="Wang C.C."/>
            <person name="Yang T.C."/>
            <person name="Huo Q.B."/>
            <person name="Li W."/>
            <person name="Chen H.Y."/>
            <person name="Chen S.E."/>
            <person name="Zhou L.G."/>
            <person name="Ni X.B."/>
            <person name="Tian J.H."/>
            <person name="Sheng Y."/>
            <person name="Liu T."/>
            <person name="Pan Y.S."/>
            <person name="Xia L.Y."/>
            <person name="Li J."/>
            <person name="Zhao F."/>
            <person name="Cao W.C."/>
        </authorList>
    </citation>
    <scope>NUCLEOTIDE SEQUENCE [LARGE SCALE GENOMIC DNA]</scope>
    <source>
        <strain evidence="1">Iper-2018</strain>
    </source>
</reference>
<organism evidence="1 2">
    <name type="scientific">Ixodes persulcatus</name>
    <name type="common">Taiga tick</name>
    <dbReference type="NCBI Taxonomy" id="34615"/>
    <lineage>
        <taxon>Eukaryota</taxon>
        <taxon>Metazoa</taxon>
        <taxon>Ecdysozoa</taxon>
        <taxon>Arthropoda</taxon>
        <taxon>Chelicerata</taxon>
        <taxon>Arachnida</taxon>
        <taxon>Acari</taxon>
        <taxon>Parasitiformes</taxon>
        <taxon>Ixodida</taxon>
        <taxon>Ixodoidea</taxon>
        <taxon>Ixodidae</taxon>
        <taxon>Ixodinae</taxon>
        <taxon>Ixodes</taxon>
    </lineage>
</organism>
<dbReference type="Proteomes" id="UP000805193">
    <property type="component" value="Unassembled WGS sequence"/>
</dbReference>
<comment type="caution">
    <text evidence="1">The sequence shown here is derived from an EMBL/GenBank/DDBJ whole genome shotgun (WGS) entry which is preliminary data.</text>
</comment>
<proteinExistence type="predicted"/>
<evidence type="ECO:0000313" key="2">
    <source>
        <dbReference type="Proteomes" id="UP000805193"/>
    </source>
</evidence>
<sequence length="85" mass="8970">MRRPTQSGIVRDSFAVHVPVPKEAAVDEAAEHAHGTTVGNSGRRLSDGGLSETPKPPRLSSLPPSKASCPHASPFPLRLLPPSEK</sequence>
<name>A0AC60PFJ5_IXOPE</name>
<accession>A0AC60PFJ5</accession>
<dbReference type="EMBL" id="JABSTQ010010690">
    <property type="protein sequence ID" value="KAG0418903.1"/>
    <property type="molecule type" value="Genomic_DNA"/>
</dbReference>
<keyword evidence="2" id="KW-1185">Reference proteome</keyword>
<protein>
    <submittedName>
        <fullName evidence="1">Uncharacterized protein</fullName>
    </submittedName>
</protein>